<feature type="signal peptide" evidence="4">
    <location>
        <begin position="1"/>
        <end position="26"/>
    </location>
</feature>
<evidence type="ECO:0000259" key="7">
    <source>
        <dbReference type="Pfam" id="PF17389"/>
    </source>
</evidence>
<evidence type="ECO:0000259" key="6">
    <source>
        <dbReference type="Pfam" id="PF08531"/>
    </source>
</evidence>
<dbReference type="Proteomes" id="UP000217265">
    <property type="component" value="Chromosome"/>
</dbReference>
<dbReference type="InterPro" id="IPR035398">
    <property type="entry name" value="Bac_rhamnosid_C"/>
</dbReference>
<feature type="chain" id="PRO_5012561290" description="alpha-L-rhamnosidase" evidence="4">
    <location>
        <begin position="27"/>
        <end position="943"/>
    </location>
</feature>
<dbReference type="InterPro" id="IPR013783">
    <property type="entry name" value="Ig-like_fold"/>
</dbReference>
<evidence type="ECO:0000256" key="1">
    <source>
        <dbReference type="ARBA" id="ARBA00001445"/>
    </source>
</evidence>
<dbReference type="KEGG" id="vbh:CMV30_08315"/>
<feature type="domain" description="Alpha-L-rhamnosidase six-hairpin glycosidase" evidence="7">
    <location>
        <begin position="498"/>
        <end position="829"/>
    </location>
</feature>
<name>A0A290Q692_9BACT</name>
<keyword evidence="4" id="KW-0732">Signal</keyword>
<dbReference type="SUPFAM" id="SSF48208">
    <property type="entry name" value="Six-hairpin glycosidases"/>
    <property type="match status" value="1"/>
</dbReference>
<dbReference type="Pfam" id="PF17390">
    <property type="entry name" value="Bac_rhamnosid_C"/>
    <property type="match status" value="1"/>
</dbReference>
<keyword evidence="10" id="KW-1185">Reference proteome</keyword>
<dbReference type="Gene3D" id="2.60.120.260">
    <property type="entry name" value="Galactose-binding domain-like"/>
    <property type="match status" value="2"/>
</dbReference>
<evidence type="ECO:0000256" key="2">
    <source>
        <dbReference type="ARBA" id="ARBA00012652"/>
    </source>
</evidence>
<dbReference type="Gene3D" id="1.50.10.10">
    <property type="match status" value="1"/>
</dbReference>
<dbReference type="InterPro" id="IPR008928">
    <property type="entry name" value="6-hairpin_glycosidase_sf"/>
</dbReference>
<dbReference type="InterPro" id="IPR035396">
    <property type="entry name" value="Bac_rhamnosid6H"/>
</dbReference>
<evidence type="ECO:0000256" key="3">
    <source>
        <dbReference type="ARBA" id="ARBA00022801"/>
    </source>
</evidence>
<accession>A0A290Q692</accession>
<dbReference type="GO" id="GO:0030596">
    <property type="term" value="F:alpha-L-rhamnosidase activity"/>
    <property type="evidence" value="ECO:0007669"/>
    <property type="project" value="UniProtKB-EC"/>
</dbReference>
<organism evidence="9 10">
    <name type="scientific">Nibricoccus aquaticus</name>
    <dbReference type="NCBI Taxonomy" id="2576891"/>
    <lineage>
        <taxon>Bacteria</taxon>
        <taxon>Pseudomonadati</taxon>
        <taxon>Verrucomicrobiota</taxon>
        <taxon>Opitutia</taxon>
        <taxon>Opitutales</taxon>
        <taxon>Opitutaceae</taxon>
        <taxon>Nibricoccus</taxon>
    </lineage>
</organism>
<dbReference type="Pfam" id="PF05592">
    <property type="entry name" value="Bac_rhamnosid"/>
    <property type="match status" value="1"/>
</dbReference>
<dbReference type="Pfam" id="PF08531">
    <property type="entry name" value="Bac_rhamnosid_N"/>
    <property type="match status" value="1"/>
</dbReference>
<evidence type="ECO:0000313" key="9">
    <source>
        <dbReference type="EMBL" id="ATC63953.1"/>
    </source>
</evidence>
<evidence type="ECO:0000313" key="10">
    <source>
        <dbReference type="Proteomes" id="UP000217265"/>
    </source>
</evidence>
<dbReference type="Pfam" id="PF25788">
    <property type="entry name" value="Ig_Rha78A_N"/>
    <property type="match status" value="1"/>
</dbReference>
<dbReference type="PIRSF" id="PIRSF010631">
    <property type="entry name" value="A-rhamnsds"/>
    <property type="match status" value="1"/>
</dbReference>
<feature type="domain" description="Bacterial alpha-L-rhamnosidase N-terminal" evidence="6">
    <location>
        <begin position="179"/>
        <end position="338"/>
    </location>
</feature>
<evidence type="ECO:0000256" key="4">
    <source>
        <dbReference type="SAM" id="SignalP"/>
    </source>
</evidence>
<dbReference type="InterPro" id="IPR012341">
    <property type="entry name" value="6hp_glycosidase-like_sf"/>
</dbReference>
<reference evidence="9 10" key="1">
    <citation type="submission" date="2017-09" db="EMBL/GenBank/DDBJ databases">
        <title>Complete genome sequence of Verrucomicrobial strain HZ-65, isolated from freshwater.</title>
        <authorList>
            <person name="Choi A."/>
        </authorList>
    </citation>
    <scope>NUCLEOTIDE SEQUENCE [LARGE SCALE GENOMIC DNA]</scope>
    <source>
        <strain evidence="9 10">HZ-65</strain>
    </source>
</reference>
<dbReference type="RefSeq" id="WP_096055585.1">
    <property type="nucleotide sequence ID" value="NZ_CP023344.1"/>
</dbReference>
<proteinExistence type="predicted"/>
<dbReference type="InterPro" id="IPR016007">
    <property type="entry name" value="Alpha_rhamnosid"/>
</dbReference>
<protein>
    <recommendedName>
        <fullName evidence="2">alpha-L-rhamnosidase</fullName>
        <ecNumber evidence="2">3.2.1.40</ecNumber>
    </recommendedName>
</protein>
<dbReference type="PANTHER" id="PTHR33307">
    <property type="entry name" value="ALPHA-RHAMNOSIDASE (EUROFUNG)"/>
    <property type="match status" value="1"/>
</dbReference>
<evidence type="ECO:0000259" key="8">
    <source>
        <dbReference type="Pfam" id="PF17390"/>
    </source>
</evidence>
<dbReference type="AlphaFoldDB" id="A0A290Q692"/>
<feature type="domain" description="Alpha-L-rhamnosidase C-terminal" evidence="8">
    <location>
        <begin position="838"/>
        <end position="907"/>
    </location>
</feature>
<dbReference type="InterPro" id="IPR008902">
    <property type="entry name" value="Rhamnosid_concanavalin"/>
</dbReference>
<dbReference type="Pfam" id="PF17389">
    <property type="entry name" value="Bac_rhamnosid6H"/>
    <property type="match status" value="1"/>
</dbReference>
<dbReference type="EC" id="3.2.1.40" evidence="2"/>
<keyword evidence="3" id="KW-0378">Hydrolase</keyword>
<sequence length="943" mass="103950">MRFPPFAFLAGLGCMAVSFSLIRMTAAEVATAGSDFKVAALRTEYAVNPLGIDAAQPRLFWKIESTARGQKQTAWQILAASSEATLARDDGDLWDSGRVANDRTTFVSYGGKALVSSQTVFWKVRSWDRDGKPSAWSEPAHWTMGILTKEEWKASWIASPAATESLMLRGAFSVKPGLKRALVHATGLGQYELFFNGKKVSDDLLSPGWTNYNVTVLYNTHDVTALLRPGANAAGFVLGNGFYNLAHRDRFTKLTGSFGPLRAIMHLRLEYEDGTVEEVGTNDEWRFKSGPITVGHIFAGEDYDARLAPKGWAEPGFAAAKDWKRAVVLLRPAGQLRGHGVGSEPLRVIDVHKSVAAKTFSDGTVVHDFGQNASHMPRLRVSGPAGSIVRLTPSEVVHEDGTINRNTFDGKNRGNAWWQYTKATDGEEEWFPQFYYIGCRFLKVETFRDESELPHFVPAEDLKRRPTIAAVPRPGDPAKLPTVVSLEMAVVHAIAKPLGEFETSNPLLNRIRDLVRWAQRSNMVSVLSDCPHREKLGWIEQYHLNGPAIRYEYDVARIFTKGIRDMADGQTDDGLIPNIAPEFTVFKGTFRAAAEWGAAFFLVPWQQYEFTGDAGLLREYYPAMKRYFAWLEGRAKDDVLSDGLGDWFDVGPALAGPAQNTPPPVTASAFFYFDAKLMADTAALLGHADEAKEYATKAARILASYNRHFFKAESGTYATGSQAANSLPLVMGIAAPTERARVFSALVKDVEQRGYATTTGDVGFRYSLRALADNGRSDVIYKMVTQEDKPGYAYQLKQGATALTEAWDANLETSHNHFMLGQVTEWFYHDLAGIVSDPAAPGFKNTLIRPQPVPDLGWVKASYDSIHGPISVRWEQKGAQFSLDVSVPANATATVFVPARDGADVFEGGKAAADRPGVKFLRREGDHALYQVESGSYAFTSQR</sequence>
<dbReference type="Gene3D" id="2.60.40.10">
    <property type="entry name" value="Immunoglobulins"/>
    <property type="match status" value="1"/>
</dbReference>
<dbReference type="PANTHER" id="PTHR33307:SF11">
    <property type="entry name" value="ALPHA-L-RHAMNOSIDASE"/>
    <property type="match status" value="1"/>
</dbReference>
<gene>
    <name evidence="9" type="ORF">CMV30_08315</name>
</gene>
<dbReference type="GO" id="GO:0005975">
    <property type="term" value="P:carbohydrate metabolic process"/>
    <property type="evidence" value="ECO:0007669"/>
    <property type="project" value="InterPro"/>
</dbReference>
<dbReference type="OrthoDB" id="9761045at2"/>
<dbReference type="EMBL" id="CP023344">
    <property type="protein sequence ID" value="ATC63953.1"/>
    <property type="molecule type" value="Genomic_DNA"/>
</dbReference>
<dbReference type="Gene3D" id="2.60.420.10">
    <property type="entry name" value="Maltose phosphorylase, domain 3"/>
    <property type="match status" value="1"/>
</dbReference>
<feature type="domain" description="Alpha-L-rhamnosidase concanavalin-like" evidence="5">
    <location>
        <begin position="359"/>
        <end position="450"/>
    </location>
</feature>
<comment type="catalytic activity">
    <reaction evidence="1">
        <text>Hydrolysis of terminal non-reducing alpha-L-rhamnose residues in alpha-L-rhamnosides.</text>
        <dbReference type="EC" id="3.2.1.40"/>
    </reaction>
</comment>
<dbReference type="InterPro" id="IPR013737">
    <property type="entry name" value="Bac_rhamnosid_N"/>
</dbReference>
<evidence type="ECO:0000259" key="5">
    <source>
        <dbReference type="Pfam" id="PF05592"/>
    </source>
</evidence>